<keyword evidence="4" id="KW-1185">Reference proteome</keyword>
<protein>
    <submittedName>
        <fullName evidence="1">Uncharacterized protein</fullName>
    </submittedName>
</protein>
<evidence type="ECO:0000313" key="3">
    <source>
        <dbReference type="Proteomes" id="UP000421791"/>
    </source>
</evidence>
<organism evidence="1 3">
    <name type="scientific">Bacteroides finegoldii</name>
    <dbReference type="NCBI Taxonomy" id="338188"/>
    <lineage>
        <taxon>Bacteria</taxon>
        <taxon>Pseudomonadati</taxon>
        <taxon>Bacteroidota</taxon>
        <taxon>Bacteroidia</taxon>
        <taxon>Bacteroidales</taxon>
        <taxon>Bacteroidaceae</taxon>
        <taxon>Bacteroides</taxon>
    </lineage>
</organism>
<evidence type="ECO:0000313" key="4">
    <source>
        <dbReference type="Proteomes" id="UP000440198"/>
    </source>
</evidence>
<name>A0A7J4YNK9_9BACE</name>
<evidence type="ECO:0000313" key="2">
    <source>
        <dbReference type="EMBL" id="KAA5257919.1"/>
    </source>
</evidence>
<accession>A0A7J4YNK9</accession>
<dbReference type="Proteomes" id="UP000421791">
    <property type="component" value="Unassembled WGS sequence"/>
</dbReference>
<dbReference type="EMBL" id="VWAK01000016">
    <property type="protein sequence ID" value="KAA5230079.1"/>
    <property type="molecule type" value="Genomic_DNA"/>
</dbReference>
<gene>
    <name evidence="2" type="ORF">F2Z09_10045</name>
    <name evidence="1" type="ORF">F2Z22_11380</name>
</gene>
<dbReference type="EMBL" id="VWAG01000014">
    <property type="protein sequence ID" value="KAA5257919.1"/>
    <property type="molecule type" value="Genomic_DNA"/>
</dbReference>
<comment type="caution">
    <text evidence="1">The sequence shown here is derived from an EMBL/GenBank/DDBJ whole genome shotgun (WGS) entry which is preliminary data.</text>
</comment>
<dbReference type="AlphaFoldDB" id="A0A7J4YNK9"/>
<reference evidence="3 4" key="1">
    <citation type="journal article" date="2019" name="Nat. Med.">
        <title>A library of human gut bacterial isolates paired with longitudinal multiomics data enables mechanistic microbiome research.</title>
        <authorList>
            <person name="Poyet M."/>
            <person name="Groussin M."/>
            <person name="Gibbons S.M."/>
            <person name="Avila-Pacheco J."/>
            <person name="Jiang X."/>
            <person name="Kearney S.M."/>
            <person name="Perrotta A.R."/>
            <person name="Berdy B."/>
            <person name="Zhao S."/>
            <person name="Lieberman T.D."/>
            <person name="Swanson P.K."/>
            <person name="Smith M."/>
            <person name="Roesemann S."/>
            <person name="Alexander J.E."/>
            <person name="Rich S.A."/>
            <person name="Livny J."/>
            <person name="Vlamakis H."/>
            <person name="Clish C."/>
            <person name="Bullock K."/>
            <person name="Deik A."/>
            <person name="Scott J."/>
            <person name="Pierce K.A."/>
            <person name="Xavier R.J."/>
            <person name="Alm E.J."/>
        </authorList>
    </citation>
    <scope>NUCLEOTIDE SEQUENCE [LARGE SCALE GENOMIC DNA]</scope>
    <source>
        <strain evidence="2 4">BIOML-A2</strain>
        <strain evidence="1 3">BIOML-A6</strain>
    </source>
</reference>
<dbReference type="Proteomes" id="UP000440198">
    <property type="component" value="Unassembled WGS sequence"/>
</dbReference>
<sequence length="74" mass="8510">MSQFQLMAKVNIQLSGGMKIDKGQTFFVNLPFGRLPFDSINSKEAVIKQLELRNFNIKGHENILGTNYFEVKKF</sequence>
<dbReference type="RefSeq" id="WP_032839550.1">
    <property type="nucleotide sequence ID" value="NZ_JBJHRG010000007.1"/>
</dbReference>
<dbReference type="GeneID" id="92988658"/>
<evidence type="ECO:0000313" key="1">
    <source>
        <dbReference type="EMBL" id="KAA5230079.1"/>
    </source>
</evidence>
<proteinExistence type="predicted"/>